<evidence type="ECO:0000256" key="5">
    <source>
        <dbReference type="ARBA" id="ARBA00022692"/>
    </source>
</evidence>
<dbReference type="GO" id="GO:0016168">
    <property type="term" value="F:chlorophyll binding"/>
    <property type="evidence" value="ECO:0007669"/>
    <property type="project" value="UniProtKB-KW"/>
</dbReference>
<dbReference type="Pfam" id="PF00421">
    <property type="entry name" value="PSII"/>
    <property type="match status" value="1"/>
</dbReference>
<organism evidence="12 13">
    <name type="scientific">Carnegiea gigantea</name>
    <dbReference type="NCBI Taxonomy" id="171969"/>
    <lineage>
        <taxon>Eukaryota</taxon>
        <taxon>Viridiplantae</taxon>
        <taxon>Streptophyta</taxon>
        <taxon>Embryophyta</taxon>
        <taxon>Tracheophyta</taxon>
        <taxon>Spermatophyta</taxon>
        <taxon>Magnoliopsida</taxon>
        <taxon>eudicotyledons</taxon>
        <taxon>Gunneridae</taxon>
        <taxon>Pentapetalae</taxon>
        <taxon>Caryophyllales</taxon>
        <taxon>Cactineae</taxon>
        <taxon>Cactaceae</taxon>
        <taxon>Cactoideae</taxon>
        <taxon>Echinocereeae</taxon>
        <taxon>Carnegiea</taxon>
    </lineage>
</organism>
<evidence type="ECO:0000313" key="12">
    <source>
        <dbReference type="EMBL" id="KAJ8444265.1"/>
    </source>
</evidence>
<keyword evidence="4" id="KW-0934">Plastid</keyword>
<evidence type="ECO:0000256" key="8">
    <source>
        <dbReference type="ARBA" id="ARBA00023136"/>
    </source>
</evidence>
<dbReference type="SUPFAM" id="SSF81483">
    <property type="entry name" value="Bacterial photosystem II reaction centre, L and M subunits"/>
    <property type="match status" value="1"/>
</dbReference>
<proteinExistence type="predicted"/>
<comment type="caution">
    <text evidence="12">The sequence shown here is derived from an EMBL/GenBank/DDBJ whole genome shotgun (WGS) entry which is preliminary data.</text>
</comment>
<protein>
    <submittedName>
        <fullName evidence="12">Uncharacterized protein</fullName>
    </submittedName>
</protein>
<evidence type="ECO:0000256" key="11">
    <source>
        <dbReference type="SAM" id="Phobius"/>
    </source>
</evidence>
<evidence type="ECO:0000256" key="7">
    <source>
        <dbReference type="ARBA" id="ARBA00022991"/>
    </source>
</evidence>
<evidence type="ECO:0000256" key="1">
    <source>
        <dbReference type="ARBA" id="ARBA00004141"/>
    </source>
</evidence>
<dbReference type="AlphaFoldDB" id="A0A9Q1KJU1"/>
<keyword evidence="9" id="KW-0604">Photosystem II</keyword>
<comment type="subcellular location">
    <subcellularLocation>
        <location evidence="1">Membrane</location>
        <topology evidence="1">Multi-pass membrane protein</topology>
    </subcellularLocation>
</comment>
<gene>
    <name evidence="12" type="ORF">Cgig2_024591</name>
</gene>
<sequence length="270" mass="30376">MSSHHAHYALSDTHATMAGTKRRNPMREAGHVRSPYLNRSKKGDTERRVSDWSEVVTRLILSITLSLCLFCLRRLGTVTSLWMSALGAVGLALNLRAYDLISPEIRATEDPEFEIFYTKNILLNEGIRAWMAAQDQPHENLIFPEERKGLILLPHLATLGWGVGLSGEVIDTFPYCFSRVLHLISSVVLGFGGNYHALLGPEILEESFPFFGYVWKDRNKMITILGIHLILLGTGTFLLVFKALYFRSVYDIWAPDTTIASSPGKEVREP</sequence>
<keyword evidence="8 11" id="KW-0472">Membrane</keyword>
<keyword evidence="5 11" id="KW-0812">Transmembrane</keyword>
<dbReference type="EMBL" id="JAKOGI010000102">
    <property type="protein sequence ID" value="KAJ8444265.1"/>
    <property type="molecule type" value="Genomic_DNA"/>
</dbReference>
<dbReference type="Proteomes" id="UP001153076">
    <property type="component" value="Unassembled WGS sequence"/>
</dbReference>
<reference evidence="12" key="1">
    <citation type="submission" date="2022-04" db="EMBL/GenBank/DDBJ databases">
        <title>Carnegiea gigantea Genome sequencing and assembly v2.</title>
        <authorList>
            <person name="Copetti D."/>
            <person name="Sanderson M.J."/>
            <person name="Burquez A."/>
            <person name="Wojciechowski M.F."/>
        </authorList>
    </citation>
    <scope>NUCLEOTIDE SEQUENCE</scope>
    <source>
        <strain evidence="12">SGP5-SGP5p</strain>
        <tissue evidence="12">Aerial part</tissue>
    </source>
</reference>
<evidence type="ECO:0000256" key="4">
    <source>
        <dbReference type="ARBA" id="ARBA00022640"/>
    </source>
</evidence>
<accession>A0A9Q1KJU1</accession>
<keyword evidence="3" id="KW-0602">Photosynthesis</keyword>
<dbReference type="InterPro" id="IPR000932">
    <property type="entry name" value="PS_antenna-like"/>
</dbReference>
<name>A0A9Q1KJU1_9CARY</name>
<keyword evidence="7" id="KW-0157">Chromophore</keyword>
<evidence type="ECO:0000256" key="9">
    <source>
        <dbReference type="ARBA" id="ARBA00023276"/>
    </source>
</evidence>
<keyword evidence="13" id="KW-1185">Reference proteome</keyword>
<dbReference type="SUPFAM" id="SSF161077">
    <property type="entry name" value="Photosystem II antenna protein-like"/>
    <property type="match status" value="1"/>
</dbReference>
<keyword evidence="6 11" id="KW-1133">Transmembrane helix</keyword>
<evidence type="ECO:0000256" key="2">
    <source>
        <dbReference type="ARBA" id="ARBA00022494"/>
    </source>
</evidence>
<dbReference type="InterPro" id="IPR036854">
    <property type="entry name" value="Photo_II_D1/D2_sf"/>
</dbReference>
<dbReference type="OrthoDB" id="1926060at2759"/>
<keyword evidence="2" id="KW-0148">Chlorophyll</keyword>
<evidence type="ECO:0000313" key="13">
    <source>
        <dbReference type="Proteomes" id="UP001153076"/>
    </source>
</evidence>
<evidence type="ECO:0000256" key="6">
    <source>
        <dbReference type="ARBA" id="ARBA00022989"/>
    </source>
</evidence>
<feature type="region of interest" description="Disordered" evidence="10">
    <location>
        <begin position="17"/>
        <end position="42"/>
    </location>
</feature>
<evidence type="ECO:0000256" key="3">
    <source>
        <dbReference type="ARBA" id="ARBA00022531"/>
    </source>
</evidence>
<dbReference type="InterPro" id="IPR036001">
    <property type="entry name" value="PS_II_antenna-like_sf"/>
</dbReference>
<feature type="transmembrane region" description="Helical" evidence="11">
    <location>
        <begin position="221"/>
        <end position="241"/>
    </location>
</feature>
<dbReference type="GO" id="GO:0009772">
    <property type="term" value="P:photosynthetic electron transport in photosystem II"/>
    <property type="evidence" value="ECO:0007669"/>
    <property type="project" value="InterPro"/>
</dbReference>
<evidence type="ECO:0000256" key="10">
    <source>
        <dbReference type="SAM" id="MobiDB-lite"/>
    </source>
</evidence>
<dbReference type="GO" id="GO:0009523">
    <property type="term" value="C:photosystem II"/>
    <property type="evidence" value="ECO:0007669"/>
    <property type="project" value="UniProtKB-KW"/>
</dbReference>